<accession>A0A2M9CUC7</accession>
<evidence type="ECO:0000313" key="8">
    <source>
        <dbReference type="EMBL" id="PJJ75527.1"/>
    </source>
</evidence>
<dbReference type="InterPro" id="IPR001117">
    <property type="entry name" value="Cu-oxidase_2nd"/>
</dbReference>
<dbReference type="InterPro" id="IPR008972">
    <property type="entry name" value="Cupredoxin"/>
</dbReference>
<evidence type="ECO:0000259" key="7">
    <source>
        <dbReference type="Pfam" id="PF07732"/>
    </source>
</evidence>
<sequence>MKFMNITNIFRIIVGVLTWIILQNISTQACAQTHPVREYWLTIREQKVNKAGKWIKAVTVNDSIPATTLYFTEGDSAVIHITNAMEEPSSIHWHGILLPNYYDGVPYLSTPPIAPGKTFTVRFVIRQHGTYWYHSHSMMQEQRGLYGAIVIYPRKQAPHKYDKEKTILLSDWTNESPHRIMNNLKRGLEWYTIKKGQAQSLDRVIAHHGLGERIQMAWQRMPPMDISDVYYDAFLANGQRALYFPDAKPGDRIRVRIINGSSSTFFHLQYSGGNMQIIAADGQDVKPVEITRMLIGIAETYDVILTIPGNGQYELRATAQDGSGWASVYFGKGSLHPAPTLPKPDIFHMEAVMMEGMAGMKMKMDHMNMYVSQKRMEREMPYIRKDYLSREDIRIGGALSMQMPGMHMHDMDNMHMHDMDNMEMHDMDMHDMEMHDTEMDASQGEQPHQTHTGEMPANTMSDNHDMHHMHMLHMEMQDDSPSANEKNMQADSVIFNYDMLQALHSTAFDTTQHPVRHLTFNLTGSMWRYNWSINGKTLSEEDSIQVKQGEILRITLNNETMMYHPMHLHGHFFRVINANGSFSPLKHTVIVPPMRSITIEFAANEPGDWFFHCHILYHMMAGMARTFQYTDYIQPDTMQYFPIKHLLHDDNHWFFWGNAMLASNYGEGYLSYSNRKNWIQVNGEYGWHHQQYEWQSTYERFITRYLRPYAGVVTSNKEEYLNYFKNNGKPIPSQDTRGIIGARYLLPLFLNADLRMDTRAHVRFTLSGETWLFPRIWLNYSVNTDKEWYVQAEGMINANISLTAGYHSDYAWGGGLLFRF</sequence>
<comment type="caution">
    <text evidence="8">The sequence shown here is derived from an EMBL/GenBank/DDBJ whole genome shotgun (WGS) entry which is preliminary data.</text>
</comment>
<feature type="domain" description="Plastocyanin-like" evidence="7">
    <location>
        <begin position="44"/>
        <end position="155"/>
    </location>
</feature>
<evidence type="ECO:0000313" key="9">
    <source>
        <dbReference type="Proteomes" id="UP000230000"/>
    </source>
</evidence>
<dbReference type="InterPro" id="IPR034279">
    <property type="entry name" value="CuRO_3_CopA"/>
</dbReference>
<evidence type="ECO:0000256" key="4">
    <source>
        <dbReference type="SAM" id="MobiDB-lite"/>
    </source>
</evidence>
<reference evidence="8 9" key="1">
    <citation type="submission" date="2017-11" db="EMBL/GenBank/DDBJ databases">
        <title>Genomic Encyclopedia of Archaeal and Bacterial Type Strains, Phase II (KMG-II): From Individual Species to Whole Genera.</title>
        <authorList>
            <person name="Goeker M."/>
        </authorList>
    </citation>
    <scope>NUCLEOTIDE SEQUENCE [LARGE SCALE GENOMIC DNA]</scope>
    <source>
        <strain evidence="8 9">DSM 27268</strain>
    </source>
</reference>
<protein>
    <submittedName>
        <fullName evidence="8">CopA family copper-resistance protein</fullName>
    </submittedName>
</protein>
<name>A0A2M9CUC7_9BACT</name>
<dbReference type="GO" id="GO:0016491">
    <property type="term" value="F:oxidoreductase activity"/>
    <property type="evidence" value="ECO:0007669"/>
    <property type="project" value="UniProtKB-KW"/>
</dbReference>
<dbReference type="InterPro" id="IPR034282">
    <property type="entry name" value="CuRO_2_CopA"/>
</dbReference>
<evidence type="ECO:0000256" key="2">
    <source>
        <dbReference type="ARBA" id="ARBA00023002"/>
    </source>
</evidence>
<organism evidence="8 9">
    <name type="scientific">Thermoflavifilum aggregans</name>
    <dbReference type="NCBI Taxonomy" id="454188"/>
    <lineage>
        <taxon>Bacteria</taxon>
        <taxon>Pseudomonadati</taxon>
        <taxon>Bacteroidota</taxon>
        <taxon>Chitinophagia</taxon>
        <taxon>Chitinophagales</taxon>
        <taxon>Chitinophagaceae</taxon>
        <taxon>Thermoflavifilum</taxon>
    </lineage>
</organism>
<dbReference type="PROSITE" id="PS51257">
    <property type="entry name" value="PROKAR_LIPOPROTEIN"/>
    <property type="match status" value="1"/>
</dbReference>
<dbReference type="CDD" id="cd13896">
    <property type="entry name" value="CuRO_3_CopA"/>
    <property type="match status" value="1"/>
</dbReference>
<keyword evidence="9" id="KW-1185">Reference proteome</keyword>
<dbReference type="AlphaFoldDB" id="A0A2M9CUC7"/>
<feature type="region of interest" description="Disordered" evidence="4">
    <location>
        <begin position="438"/>
        <end position="463"/>
    </location>
</feature>
<dbReference type="PROSITE" id="PS00080">
    <property type="entry name" value="MULTICOPPER_OXIDASE2"/>
    <property type="match status" value="1"/>
</dbReference>
<dbReference type="Gene3D" id="2.60.40.420">
    <property type="entry name" value="Cupredoxins - blue copper proteins"/>
    <property type="match status" value="3"/>
</dbReference>
<proteinExistence type="predicted"/>
<dbReference type="EMBL" id="PGFG01000001">
    <property type="protein sequence ID" value="PJJ75527.1"/>
    <property type="molecule type" value="Genomic_DNA"/>
</dbReference>
<dbReference type="InterPro" id="IPR033138">
    <property type="entry name" value="Cu_oxidase_CS"/>
</dbReference>
<keyword evidence="2" id="KW-0560">Oxidoreductase</keyword>
<evidence type="ECO:0000259" key="6">
    <source>
        <dbReference type="Pfam" id="PF07731"/>
    </source>
</evidence>
<evidence type="ECO:0000256" key="1">
    <source>
        <dbReference type="ARBA" id="ARBA00022723"/>
    </source>
</evidence>
<dbReference type="InterPro" id="IPR011707">
    <property type="entry name" value="Cu-oxidase-like_N"/>
</dbReference>
<dbReference type="GO" id="GO:0005507">
    <property type="term" value="F:copper ion binding"/>
    <property type="evidence" value="ECO:0007669"/>
    <property type="project" value="InterPro"/>
</dbReference>
<dbReference type="PANTHER" id="PTHR11709">
    <property type="entry name" value="MULTI-COPPER OXIDASE"/>
    <property type="match status" value="1"/>
</dbReference>
<dbReference type="PANTHER" id="PTHR11709:SF394">
    <property type="entry name" value="FI03373P-RELATED"/>
    <property type="match status" value="1"/>
</dbReference>
<dbReference type="CDD" id="cd13874">
    <property type="entry name" value="CuRO_2_CopA"/>
    <property type="match status" value="1"/>
</dbReference>
<feature type="domain" description="Plastocyanin-like" evidence="6">
    <location>
        <begin position="518"/>
        <end position="629"/>
    </location>
</feature>
<dbReference type="Pfam" id="PF07732">
    <property type="entry name" value="Cu-oxidase_3"/>
    <property type="match status" value="1"/>
</dbReference>
<evidence type="ECO:0000256" key="3">
    <source>
        <dbReference type="ARBA" id="ARBA00023008"/>
    </source>
</evidence>
<dbReference type="Pfam" id="PF07731">
    <property type="entry name" value="Cu-oxidase_2"/>
    <property type="match status" value="1"/>
</dbReference>
<feature type="compositionally biased region" description="Polar residues" evidence="4">
    <location>
        <begin position="443"/>
        <end position="452"/>
    </location>
</feature>
<dbReference type="InterPro" id="IPR002355">
    <property type="entry name" value="Cu_oxidase_Cu_BS"/>
</dbReference>
<dbReference type="PROSITE" id="PS00079">
    <property type="entry name" value="MULTICOPPER_OXIDASE1"/>
    <property type="match status" value="2"/>
</dbReference>
<evidence type="ECO:0000259" key="5">
    <source>
        <dbReference type="Pfam" id="PF00394"/>
    </source>
</evidence>
<gene>
    <name evidence="8" type="ORF">BXY57_1106</name>
</gene>
<dbReference type="Proteomes" id="UP000230000">
    <property type="component" value="Unassembled WGS sequence"/>
</dbReference>
<dbReference type="InterPro" id="IPR045087">
    <property type="entry name" value="Cu-oxidase_fam"/>
</dbReference>
<feature type="domain" description="Plastocyanin-like" evidence="5">
    <location>
        <begin position="164"/>
        <end position="319"/>
    </location>
</feature>
<dbReference type="RefSeq" id="WP_100314124.1">
    <property type="nucleotide sequence ID" value="NZ_PGFG01000001.1"/>
</dbReference>
<keyword evidence="1" id="KW-0479">Metal-binding</keyword>
<dbReference type="Pfam" id="PF00394">
    <property type="entry name" value="Cu-oxidase"/>
    <property type="match status" value="1"/>
</dbReference>
<dbReference type="OrthoDB" id="9757546at2"/>
<dbReference type="SUPFAM" id="SSF49503">
    <property type="entry name" value="Cupredoxins"/>
    <property type="match status" value="3"/>
</dbReference>
<keyword evidence="3" id="KW-0186">Copper</keyword>
<dbReference type="InterPro" id="IPR011706">
    <property type="entry name" value="Cu-oxidase_C"/>
</dbReference>